<keyword evidence="9" id="KW-1185">Reference proteome</keyword>
<dbReference type="SUPFAM" id="SSF88659">
    <property type="entry name" value="Sigma3 and sigma4 domains of RNA polymerase sigma factors"/>
    <property type="match status" value="1"/>
</dbReference>
<evidence type="ECO:0000256" key="1">
    <source>
        <dbReference type="ARBA" id="ARBA00010641"/>
    </source>
</evidence>
<dbReference type="Gene3D" id="1.10.10.10">
    <property type="entry name" value="Winged helix-like DNA-binding domain superfamily/Winged helix DNA-binding domain"/>
    <property type="match status" value="1"/>
</dbReference>
<name>A0A9W6HQU0_9MICO</name>
<dbReference type="PANTHER" id="PTHR43133:SF8">
    <property type="entry name" value="RNA POLYMERASE SIGMA FACTOR HI_1459-RELATED"/>
    <property type="match status" value="1"/>
</dbReference>
<reference evidence="8" key="1">
    <citation type="journal article" date="2014" name="Int. J. Syst. Evol. Microbiol.">
        <title>Complete genome sequence of Corynebacterium casei LMG S-19264T (=DSM 44701T), isolated from a smear-ripened cheese.</title>
        <authorList>
            <consortium name="US DOE Joint Genome Institute (JGI-PGF)"/>
            <person name="Walter F."/>
            <person name="Albersmeier A."/>
            <person name="Kalinowski J."/>
            <person name="Ruckert C."/>
        </authorList>
    </citation>
    <scope>NUCLEOTIDE SEQUENCE</scope>
    <source>
        <strain evidence="8">VKM Ac-1958</strain>
    </source>
</reference>
<dbReference type="NCBIfam" id="TIGR02937">
    <property type="entry name" value="sigma70-ECF"/>
    <property type="match status" value="1"/>
</dbReference>
<dbReference type="InterPro" id="IPR036388">
    <property type="entry name" value="WH-like_DNA-bd_sf"/>
</dbReference>
<evidence type="ECO:0000256" key="2">
    <source>
        <dbReference type="ARBA" id="ARBA00023015"/>
    </source>
</evidence>
<dbReference type="InterPro" id="IPR013324">
    <property type="entry name" value="RNA_pol_sigma_r3/r4-like"/>
</dbReference>
<dbReference type="GO" id="GO:0000428">
    <property type="term" value="C:DNA-directed RNA polymerase complex"/>
    <property type="evidence" value="ECO:0007669"/>
    <property type="project" value="UniProtKB-KW"/>
</dbReference>
<dbReference type="InterPro" id="IPR007627">
    <property type="entry name" value="RNA_pol_sigma70_r2"/>
</dbReference>
<sequence length="168" mass="19275">MGDRSDASAMRFTSEIAVHLDAVFRYFRRRAATTDVDDLTAEVFETAWRKLADIPSERALPWLYRTAGFVLANHRRRVQSLPLQLVEEPTDEDHARRIAERDRLSRALALLPERDREILLLHAWEGLSGDELGEALAISRSGAQAALSRARTRFREVWERDAQDLPTH</sequence>
<dbReference type="InterPro" id="IPR013325">
    <property type="entry name" value="RNA_pol_sigma_r2"/>
</dbReference>
<protein>
    <submittedName>
        <fullName evidence="8">DNA-directed RNA polymerase sigma-70 factor</fullName>
    </submittedName>
</protein>
<evidence type="ECO:0000256" key="3">
    <source>
        <dbReference type="ARBA" id="ARBA00023082"/>
    </source>
</evidence>
<dbReference type="EMBL" id="BSET01000001">
    <property type="protein sequence ID" value="GLK00409.1"/>
    <property type="molecule type" value="Genomic_DNA"/>
</dbReference>
<comment type="similarity">
    <text evidence="1">Belongs to the sigma-70 factor family. ECF subfamily.</text>
</comment>
<dbReference type="SUPFAM" id="SSF88946">
    <property type="entry name" value="Sigma2 domain of RNA polymerase sigma factors"/>
    <property type="match status" value="1"/>
</dbReference>
<keyword evidence="4" id="KW-0238">DNA-binding</keyword>
<evidence type="ECO:0000313" key="9">
    <source>
        <dbReference type="Proteomes" id="UP001142325"/>
    </source>
</evidence>
<keyword evidence="5" id="KW-0804">Transcription</keyword>
<proteinExistence type="inferred from homology"/>
<evidence type="ECO:0000256" key="5">
    <source>
        <dbReference type="ARBA" id="ARBA00023163"/>
    </source>
</evidence>
<dbReference type="GO" id="GO:0006352">
    <property type="term" value="P:DNA-templated transcription initiation"/>
    <property type="evidence" value="ECO:0007669"/>
    <property type="project" value="InterPro"/>
</dbReference>
<dbReference type="Pfam" id="PF04542">
    <property type="entry name" value="Sigma70_r2"/>
    <property type="match status" value="1"/>
</dbReference>
<dbReference type="Proteomes" id="UP001142325">
    <property type="component" value="Unassembled WGS sequence"/>
</dbReference>
<accession>A0A9W6HQU0</accession>
<feature type="domain" description="RNA polymerase sigma factor 70 region 4 type 2" evidence="7">
    <location>
        <begin position="102"/>
        <end position="153"/>
    </location>
</feature>
<evidence type="ECO:0000256" key="4">
    <source>
        <dbReference type="ARBA" id="ARBA00023125"/>
    </source>
</evidence>
<dbReference type="Gene3D" id="1.10.1740.10">
    <property type="match status" value="1"/>
</dbReference>
<dbReference type="CDD" id="cd06171">
    <property type="entry name" value="Sigma70_r4"/>
    <property type="match status" value="1"/>
</dbReference>
<dbReference type="InterPro" id="IPR013249">
    <property type="entry name" value="RNA_pol_sigma70_r4_t2"/>
</dbReference>
<organism evidence="8 9">
    <name type="scientific">Microbacterium keratanolyticum</name>
    <dbReference type="NCBI Taxonomy" id="67574"/>
    <lineage>
        <taxon>Bacteria</taxon>
        <taxon>Bacillati</taxon>
        <taxon>Actinomycetota</taxon>
        <taxon>Actinomycetes</taxon>
        <taxon>Micrococcales</taxon>
        <taxon>Microbacteriaceae</taxon>
        <taxon>Microbacterium</taxon>
    </lineage>
</organism>
<dbReference type="GO" id="GO:0003677">
    <property type="term" value="F:DNA binding"/>
    <property type="evidence" value="ECO:0007669"/>
    <property type="project" value="UniProtKB-KW"/>
</dbReference>
<dbReference type="InterPro" id="IPR014284">
    <property type="entry name" value="RNA_pol_sigma-70_dom"/>
</dbReference>
<evidence type="ECO:0000259" key="7">
    <source>
        <dbReference type="Pfam" id="PF08281"/>
    </source>
</evidence>
<comment type="caution">
    <text evidence="8">The sequence shown here is derived from an EMBL/GenBank/DDBJ whole genome shotgun (WGS) entry which is preliminary data.</text>
</comment>
<dbReference type="Pfam" id="PF08281">
    <property type="entry name" value="Sigma70_r4_2"/>
    <property type="match status" value="1"/>
</dbReference>
<dbReference type="AlphaFoldDB" id="A0A9W6HQU0"/>
<evidence type="ECO:0000259" key="6">
    <source>
        <dbReference type="Pfam" id="PF04542"/>
    </source>
</evidence>
<keyword evidence="2" id="KW-0805">Transcription regulation</keyword>
<reference evidence="8" key="2">
    <citation type="submission" date="2023-01" db="EMBL/GenBank/DDBJ databases">
        <authorList>
            <person name="Sun Q."/>
            <person name="Evtushenko L."/>
        </authorList>
    </citation>
    <scope>NUCLEOTIDE SEQUENCE</scope>
    <source>
        <strain evidence="8">VKM Ac-1958</strain>
    </source>
</reference>
<feature type="domain" description="RNA polymerase sigma-70 region 2" evidence="6">
    <location>
        <begin position="19"/>
        <end position="78"/>
    </location>
</feature>
<gene>
    <name evidence="8" type="primary">rpoE_1</name>
    <name evidence="8" type="ORF">GCM10017596_01240</name>
</gene>
<keyword evidence="8" id="KW-0240">DNA-directed RNA polymerase</keyword>
<dbReference type="PANTHER" id="PTHR43133">
    <property type="entry name" value="RNA POLYMERASE ECF-TYPE SIGMA FACTO"/>
    <property type="match status" value="1"/>
</dbReference>
<evidence type="ECO:0000313" key="8">
    <source>
        <dbReference type="EMBL" id="GLK00409.1"/>
    </source>
</evidence>
<dbReference type="GO" id="GO:0016987">
    <property type="term" value="F:sigma factor activity"/>
    <property type="evidence" value="ECO:0007669"/>
    <property type="project" value="UniProtKB-KW"/>
</dbReference>
<keyword evidence="3" id="KW-0731">Sigma factor</keyword>
<dbReference type="RefSeq" id="WP_204938133.1">
    <property type="nucleotide sequence ID" value="NZ_BAAAUM010000001.1"/>
</dbReference>
<dbReference type="InterPro" id="IPR039425">
    <property type="entry name" value="RNA_pol_sigma-70-like"/>
</dbReference>